<sequence>MSATADPRLTITWSHIDIYRHSFPASVIAEATGLSVEELLAAPAMLFGAVNPATAQLLKAAQNDTVRQAPTEFEIISAQASDELTLTELFDLVRRLIREEMDSGSPADRSLAALIGGLRREGLIV</sequence>
<protein>
    <submittedName>
        <fullName evidence="1">Uncharacterized protein</fullName>
    </submittedName>
</protein>
<dbReference type="EMBL" id="BOMF01000172">
    <property type="protein sequence ID" value="GID51162.1"/>
    <property type="molecule type" value="Genomic_DNA"/>
</dbReference>
<reference evidence="1" key="1">
    <citation type="submission" date="2021-01" db="EMBL/GenBank/DDBJ databases">
        <title>Whole genome shotgun sequence of Actinoplanes capillaceus NBRC 16408.</title>
        <authorList>
            <person name="Komaki H."/>
            <person name="Tamura T."/>
        </authorList>
    </citation>
    <scope>NUCLEOTIDE SEQUENCE [LARGE SCALE GENOMIC DNA]</scope>
    <source>
        <strain evidence="1">NBRC 16408</strain>
    </source>
</reference>
<accession>A0ABQ3WXZ7</accession>
<comment type="caution">
    <text evidence="1">The sequence shown here is derived from an EMBL/GenBank/DDBJ whole genome shotgun (WGS) entry which is preliminary data.</text>
</comment>
<dbReference type="RefSeq" id="WP_204301135.1">
    <property type="nucleotide sequence ID" value="NZ_BAAAGQ010000057.1"/>
</dbReference>
<evidence type="ECO:0000313" key="1">
    <source>
        <dbReference type="EMBL" id="GID51162.1"/>
    </source>
</evidence>
<name>A0ABQ3WXZ7_9ACTN</name>
<gene>
    <name evidence="1" type="ORF">Aca07nite_84370</name>
</gene>
<organism evidence="1">
    <name type="scientific">Actinoplanes campanulatus</name>
    <dbReference type="NCBI Taxonomy" id="113559"/>
    <lineage>
        <taxon>Bacteria</taxon>
        <taxon>Bacillati</taxon>
        <taxon>Actinomycetota</taxon>
        <taxon>Actinomycetes</taxon>
        <taxon>Micromonosporales</taxon>
        <taxon>Micromonosporaceae</taxon>
        <taxon>Actinoplanes</taxon>
    </lineage>
</organism>
<proteinExistence type="predicted"/>